<keyword evidence="4 17" id="KW-0597">Phosphoprotein</keyword>
<feature type="domain" description="HPt" evidence="25">
    <location>
        <begin position="1110"/>
        <end position="1210"/>
    </location>
</feature>
<evidence type="ECO:0000256" key="16">
    <source>
        <dbReference type="PROSITE-ProRule" id="PRU00110"/>
    </source>
</evidence>
<dbReference type="EMBL" id="SNXE01000001">
    <property type="protein sequence ID" value="TDP13274.1"/>
    <property type="molecule type" value="Genomic_DNA"/>
</dbReference>
<feature type="domain" description="HAMP" evidence="24">
    <location>
        <begin position="204"/>
        <end position="257"/>
    </location>
</feature>
<dbReference type="Gene3D" id="1.10.287.130">
    <property type="match status" value="1"/>
</dbReference>
<dbReference type="SUPFAM" id="SSF52172">
    <property type="entry name" value="CheY-like"/>
    <property type="match status" value="2"/>
</dbReference>
<dbReference type="InterPro" id="IPR013767">
    <property type="entry name" value="PAS_fold"/>
</dbReference>
<dbReference type="Pfam" id="PF00989">
    <property type="entry name" value="PAS"/>
    <property type="match status" value="1"/>
</dbReference>
<protein>
    <recommendedName>
        <fullName evidence="14">Sensory/regulatory protein RpfC</fullName>
        <ecNumber evidence="3">2.7.13.3</ecNumber>
    </recommendedName>
    <alternativeName>
        <fullName evidence="15">Virulence sensor protein BvgS</fullName>
    </alternativeName>
</protein>
<keyword evidence="19" id="KW-0812">Transmembrane</keyword>
<dbReference type="InterPro" id="IPR005467">
    <property type="entry name" value="His_kinase_dom"/>
</dbReference>
<keyword evidence="10" id="KW-0902">Two-component regulatory system</keyword>
<keyword evidence="5" id="KW-0808">Transferase</keyword>
<evidence type="ECO:0000259" key="20">
    <source>
        <dbReference type="PROSITE" id="PS50109"/>
    </source>
</evidence>
<feature type="domain" description="Response regulatory" evidence="21">
    <location>
        <begin position="951"/>
        <end position="1068"/>
    </location>
</feature>
<dbReference type="PANTHER" id="PTHR45339">
    <property type="entry name" value="HYBRID SIGNAL TRANSDUCTION HISTIDINE KINASE J"/>
    <property type="match status" value="1"/>
</dbReference>
<dbReference type="SMART" id="SM00086">
    <property type="entry name" value="PAC"/>
    <property type="match status" value="2"/>
</dbReference>
<dbReference type="Pfam" id="PF13426">
    <property type="entry name" value="PAS_9"/>
    <property type="match status" value="1"/>
</dbReference>
<evidence type="ECO:0000256" key="9">
    <source>
        <dbReference type="ARBA" id="ARBA00022840"/>
    </source>
</evidence>
<comment type="function">
    <text evidence="12">Member of the two-component regulatory system BvgS/BvgA. Phosphorylates BvgA via a four-step phosphorelay in response to environmental signals.</text>
</comment>
<dbReference type="SMART" id="SM00304">
    <property type="entry name" value="HAMP"/>
    <property type="match status" value="1"/>
</dbReference>
<dbReference type="InterPro" id="IPR004358">
    <property type="entry name" value="Sig_transdc_His_kin-like_C"/>
</dbReference>
<dbReference type="SMART" id="SM00388">
    <property type="entry name" value="HisKA"/>
    <property type="match status" value="1"/>
</dbReference>
<keyword evidence="9" id="KW-0067">ATP-binding</keyword>
<dbReference type="InterPro" id="IPR036097">
    <property type="entry name" value="HisK_dim/P_sf"/>
</dbReference>
<comment type="subcellular location">
    <subcellularLocation>
        <location evidence="2">Membrane</location>
    </subcellularLocation>
</comment>
<feature type="transmembrane region" description="Helical" evidence="19">
    <location>
        <begin position="184"/>
        <end position="202"/>
    </location>
</feature>
<feature type="domain" description="PAS" evidence="22">
    <location>
        <begin position="262"/>
        <end position="315"/>
    </location>
</feature>
<feature type="domain" description="PAC" evidence="23">
    <location>
        <begin position="496"/>
        <end position="546"/>
    </location>
</feature>
<feature type="domain" description="Histidine kinase" evidence="20">
    <location>
        <begin position="564"/>
        <end position="785"/>
    </location>
</feature>
<dbReference type="CDD" id="cd00088">
    <property type="entry name" value="HPT"/>
    <property type="match status" value="1"/>
</dbReference>
<dbReference type="Gene3D" id="3.30.450.20">
    <property type="entry name" value="PAS domain"/>
    <property type="match status" value="2"/>
</dbReference>
<dbReference type="InterPro" id="IPR036641">
    <property type="entry name" value="HPT_dom_sf"/>
</dbReference>
<dbReference type="InterPro" id="IPR003661">
    <property type="entry name" value="HisK_dim/P_dom"/>
</dbReference>
<evidence type="ECO:0000256" key="19">
    <source>
        <dbReference type="SAM" id="Phobius"/>
    </source>
</evidence>
<evidence type="ECO:0000259" key="23">
    <source>
        <dbReference type="PROSITE" id="PS50113"/>
    </source>
</evidence>
<keyword evidence="8" id="KW-0418">Kinase</keyword>
<dbReference type="EC" id="2.7.13.3" evidence="3"/>
<evidence type="ECO:0000259" key="24">
    <source>
        <dbReference type="PROSITE" id="PS50885"/>
    </source>
</evidence>
<name>A0A4R6NG75_9BURK</name>
<dbReference type="PROSITE" id="PS50894">
    <property type="entry name" value="HPT"/>
    <property type="match status" value="1"/>
</dbReference>
<dbReference type="SUPFAM" id="SSF55785">
    <property type="entry name" value="PYP-like sensor domain (PAS domain)"/>
    <property type="match status" value="2"/>
</dbReference>
<dbReference type="SMART" id="SM00448">
    <property type="entry name" value="REC"/>
    <property type="match status" value="2"/>
</dbReference>
<evidence type="ECO:0000256" key="10">
    <source>
        <dbReference type="ARBA" id="ARBA00023012"/>
    </source>
</evidence>
<evidence type="ECO:0000256" key="18">
    <source>
        <dbReference type="SAM" id="Coils"/>
    </source>
</evidence>
<dbReference type="Gene3D" id="3.30.565.10">
    <property type="entry name" value="Histidine kinase-like ATPase, C-terminal domain"/>
    <property type="match status" value="1"/>
</dbReference>
<dbReference type="OrthoDB" id="5290456at2"/>
<evidence type="ECO:0000256" key="12">
    <source>
        <dbReference type="ARBA" id="ARBA00058004"/>
    </source>
</evidence>
<comment type="subunit">
    <text evidence="13">At low DSF concentrations, interacts with RpfF.</text>
</comment>
<dbReference type="FunFam" id="3.30.565.10:FF:000010">
    <property type="entry name" value="Sensor histidine kinase RcsC"/>
    <property type="match status" value="1"/>
</dbReference>
<dbReference type="GO" id="GO:0006355">
    <property type="term" value="P:regulation of DNA-templated transcription"/>
    <property type="evidence" value="ECO:0007669"/>
    <property type="project" value="InterPro"/>
</dbReference>
<keyword evidence="18" id="KW-0175">Coiled coil</keyword>
<evidence type="ECO:0000313" key="27">
    <source>
        <dbReference type="Proteomes" id="UP000295357"/>
    </source>
</evidence>
<proteinExistence type="predicted"/>
<dbReference type="InterPro" id="IPR011006">
    <property type="entry name" value="CheY-like_superfamily"/>
</dbReference>
<dbReference type="InterPro" id="IPR003594">
    <property type="entry name" value="HATPase_dom"/>
</dbReference>
<evidence type="ECO:0000259" key="21">
    <source>
        <dbReference type="PROSITE" id="PS50110"/>
    </source>
</evidence>
<feature type="modified residue" description="Phosphohistidine" evidence="16">
    <location>
        <position position="1157"/>
    </location>
</feature>
<gene>
    <name evidence="26" type="ORF">DFR39_101749</name>
</gene>
<evidence type="ECO:0000256" key="2">
    <source>
        <dbReference type="ARBA" id="ARBA00004370"/>
    </source>
</evidence>
<evidence type="ECO:0000256" key="6">
    <source>
        <dbReference type="ARBA" id="ARBA00022729"/>
    </source>
</evidence>
<evidence type="ECO:0000256" key="3">
    <source>
        <dbReference type="ARBA" id="ARBA00012438"/>
    </source>
</evidence>
<dbReference type="SUPFAM" id="SSF47226">
    <property type="entry name" value="Histidine-containing phosphotransfer domain, HPT domain"/>
    <property type="match status" value="1"/>
</dbReference>
<keyword evidence="11" id="KW-0843">Virulence</keyword>
<keyword evidence="27" id="KW-1185">Reference proteome</keyword>
<dbReference type="SUPFAM" id="SSF47384">
    <property type="entry name" value="Homodimeric domain of signal transducing histidine kinase"/>
    <property type="match status" value="1"/>
</dbReference>
<dbReference type="Pfam" id="PF00072">
    <property type="entry name" value="Response_reg"/>
    <property type="match status" value="2"/>
</dbReference>
<evidence type="ECO:0000256" key="17">
    <source>
        <dbReference type="PROSITE-ProRule" id="PRU00169"/>
    </source>
</evidence>
<dbReference type="PROSITE" id="PS50110">
    <property type="entry name" value="RESPONSE_REGULATORY"/>
    <property type="match status" value="2"/>
</dbReference>
<dbReference type="SMART" id="SM00091">
    <property type="entry name" value="PAS"/>
    <property type="match status" value="2"/>
</dbReference>
<dbReference type="Pfam" id="PF02518">
    <property type="entry name" value="HATPase_c"/>
    <property type="match status" value="1"/>
</dbReference>
<evidence type="ECO:0000259" key="25">
    <source>
        <dbReference type="PROSITE" id="PS50894"/>
    </source>
</evidence>
<dbReference type="InterPro" id="IPR035965">
    <property type="entry name" value="PAS-like_dom_sf"/>
</dbReference>
<feature type="domain" description="Response regulatory" evidence="21">
    <location>
        <begin position="806"/>
        <end position="927"/>
    </location>
</feature>
<sequence length="1298" mass="140471">MSRRPIKLRVFLPLALLLILLLAVGSSFVHQWNSHRSDVWKNAEGDLLATADKLSRSARYELGSAPERLSAEVALAATEPRARELAIINQQGVVLAHPARRLEGKPAQDALGDFDAQRFAKALQTRLPLLWTDQSTAGIALSFGVLDGQAASGQIRNHDRGVVWLVFDLSYELQRARFDALKDVMPVLLAAMLVCAGFAIFLRRQVTTPLAIIGHASQELAISGHLSEPVPEVGPAEVKGLAQRFNTMAQHIQSARQDIETAHARIAALVDSAMDAIITVDGERRIVMANRAATAMFGVEEAVLLGQLVEVLLPERYRASHPELVHRFGRSGATGRQMSANAVVRGRRWNGEEFPAEASISHGRVGAEEFYTVILRDVTERQRAEEAIRTLNASLEATVVERTAALQATAEALAQERDRLADLTHEVSLIVDSAPVGILLIKDRRVLRANAKAEELLGYEPGQAVGRSARDWYVCQEDYDKVGREMYADLAAGKVHRGEMQARRQDGSQFWVRFSARRLERGGESLALSIIEDLSAEHAAAEALAAAQAQAVKANEAKSQFLANMSHEIRTPMNAIIGMTHLALRTELNDAQRDYLQKIKLSSEHLLGVINDILDFSKVEAGKLALELVDFQLLPVLDNVFTLVGGKAAEKGLELVLDVAPDVPNFLIGDPLRLGQVLINLCGNAVKFTEHGQVVIRVSRERDEAAGLGLHFEVQDSGIGLSAEQMAQLFQSFQQADSSTTRKHGGTGLGLAISQRLVHLMGGELGVRSELGAGSTFWFKVRLQAGQRPAQEPTSKGDPAQLLGRRALVVDDNAAARQVLEGLLHHLGLSTSAVQDGDEAVAAVRAAHEAGEPYDLVLLDWSMPHMNGIDAGRAIRALPMAHKPRLMLVTGRGREEVLRDALESGFSTVMVKPLNASVLLDNLLLSLLPQAALAPAVDVAARAQPAPVQGRALVVEDNAINQQIAREMLQDLGLTVEICANGQEALARLEQAEPFDLVFMDMHMPVMDGLAATRALRRDARWEQLPVIAMTANVMSADRERCAAAGMNDFVAKPVDADALAAVVRRCLPGHRGSAAPAGPAPVANDPRLATLQGIHGLDLRDGLRRCGHKTELYLDLLRRFVDSQAVTLPELVALSASLRSGARPPLNIEPLRLHVHTLKGVAGNLGATLLHNRCELVERRLLAEPQSAVEALAVMEDAARTLGDALSKALRMHRSDQADAGSAEAGARPVAAASDLRALDALLREGDSEALVWVDQHGAALQSRLGSEAGRLLSLVHQFKYDEALALISPYIQAEPS</sequence>
<dbReference type="PRINTS" id="PR00344">
    <property type="entry name" value="BCTRLSENSOR"/>
</dbReference>
<dbReference type="PANTHER" id="PTHR45339:SF3">
    <property type="entry name" value="HISTIDINE KINASE"/>
    <property type="match status" value="1"/>
</dbReference>
<dbReference type="PROSITE" id="PS50885">
    <property type="entry name" value="HAMP"/>
    <property type="match status" value="1"/>
</dbReference>
<dbReference type="CDD" id="cd00130">
    <property type="entry name" value="PAS"/>
    <property type="match status" value="2"/>
</dbReference>
<dbReference type="InterPro" id="IPR000700">
    <property type="entry name" value="PAS-assoc_C"/>
</dbReference>
<keyword evidence="6" id="KW-0732">Signal</keyword>
<dbReference type="PROSITE" id="PS50109">
    <property type="entry name" value="HIS_KIN"/>
    <property type="match status" value="1"/>
</dbReference>
<feature type="modified residue" description="4-aspartylphosphate" evidence="17">
    <location>
        <position position="860"/>
    </location>
</feature>
<dbReference type="GO" id="GO:0005524">
    <property type="term" value="F:ATP binding"/>
    <property type="evidence" value="ECO:0007669"/>
    <property type="project" value="UniProtKB-KW"/>
</dbReference>
<evidence type="ECO:0000256" key="5">
    <source>
        <dbReference type="ARBA" id="ARBA00022679"/>
    </source>
</evidence>
<dbReference type="CDD" id="cd06225">
    <property type="entry name" value="HAMP"/>
    <property type="match status" value="1"/>
</dbReference>
<dbReference type="PROSITE" id="PS50113">
    <property type="entry name" value="PAC"/>
    <property type="match status" value="1"/>
</dbReference>
<organism evidence="26 27">
    <name type="scientific">Roseateles asaccharophilus</name>
    <dbReference type="NCBI Taxonomy" id="582607"/>
    <lineage>
        <taxon>Bacteria</taxon>
        <taxon>Pseudomonadati</taxon>
        <taxon>Pseudomonadota</taxon>
        <taxon>Betaproteobacteria</taxon>
        <taxon>Burkholderiales</taxon>
        <taxon>Sphaerotilaceae</taxon>
        <taxon>Roseateles</taxon>
    </lineage>
</organism>
<keyword evidence="19" id="KW-0472">Membrane</keyword>
<dbReference type="GO" id="GO:0005886">
    <property type="term" value="C:plasma membrane"/>
    <property type="evidence" value="ECO:0007669"/>
    <property type="project" value="UniProtKB-SubCell"/>
</dbReference>
<dbReference type="CDD" id="cd00082">
    <property type="entry name" value="HisKA"/>
    <property type="match status" value="1"/>
</dbReference>
<comment type="catalytic activity">
    <reaction evidence="1">
        <text>ATP + protein L-histidine = ADP + protein N-phospho-L-histidine.</text>
        <dbReference type="EC" id="2.7.13.3"/>
    </reaction>
</comment>
<dbReference type="Gene3D" id="1.20.120.160">
    <property type="entry name" value="HPT domain"/>
    <property type="match status" value="1"/>
</dbReference>
<evidence type="ECO:0000256" key="13">
    <source>
        <dbReference type="ARBA" id="ARBA00064003"/>
    </source>
</evidence>
<evidence type="ECO:0000256" key="14">
    <source>
        <dbReference type="ARBA" id="ARBA00068150"/>
    </source>
</evidence>
<evidence type="ECO:0000256" key="7">
    <source>
        <dbReference type="ARBA" id="ARBA00022741"/>
    </source>
</evidence>
<reference evidence="26 27" key="1">
    <citation type="submission" date="2019-03" db="EMBL/GenBank/DDBJ databases">
        <title>Genomic Encyclopedia of Type Strains, Phase IV (KMG-IV): sequencing the most valuable type-strain genomes for metagenomic binning, comparative biology and taxonomic classification.</title>
        <authorList>
            <person name="Goeker M."/>
        </authorList>
    </citation>
    <scope>NUCLEOTIDE SEQUENCE [LARGE SCALE GENOMIC DNA]</scope>
    <source>
        <strain evidence="26 27">DSM 25082</strain>
    </source>
</reference>
<dbReference type="InterPro" id="IPR036890">
    <property type="entry name" value="HATPase_C_sf"/>
</dbReference>
<accession>A0A4R6NG75</accession>
<evidence type="ECO:0000259" key="22">
    <source>
        <dbReference type="PROSITE" id="PS50112"/>
    </source>
</evidence>
<dbReference type="Pfam" id="PF01627">
    <property type="entry name" value="Hpt"/>
    <property type="match status" value="1"/>
</dbReference>
<dbReference type="Proteomes" id="UP000295357">
    <property type="component" value="Unassembled WGS sequence"/>
</dbReference>
<dbReference type="CDD" id="cd16922">
    <property type="entry name" value="HATPase_EvgS-ArcB-TorS-like"/>
    <property type="match status" value="1"/>
</dbReference>
<dbReference type="PROSITE" id="PS50112">
    <property type="entry name" value="PAS"/>
    <property type="match status" value="2"/>
</dbReference>
<dbReference type="SUPFAM" id="SSF55874">
    <property type="entry name" value="ATPase domain of HSP90 chaperone/DNA topoisomerase II/histidine kinase"/>
    <property type="match status" value="1"/>
</dbReference>
<dbReference type="SMART" id="SM00387">
    <property type="entry name" value="HATPase_c"/>
    <property type="match status" value="1"/>
</dbReference>
<dbReference type="InterPro" id="IPR001789">
    <property type="entry name" value="Sig_transdc_resp-reg_receiver"/>
</dbReference>
<evidence type="ECO:0000256" key="8">
    <source>
        <dbReference type="ARBA" id="ARBA00022777"/>
    </source>
</evidence>
<dbReference type="NCBIfam" id="TIGR00229">
    <property type="entry name" value="sensory_box"/>
    <property type="match status" value="2"/>
</dbReference>
<evidence type="ECO:0000256" key="11">
    <source>
        <dbReference type="ARBA" id="ARBA00023026"/>
    </source>
</evidence>
<keyword evidence="19" id="KW-1133">Transmembrane helix</keyword>
<dbReference type="Gene3D" id="3.40.50.2300">
    <property type="match status" value="2"/>
</dbReference>
<dbReference type="Pfam" id="PF00512">
    <property type="entry name" value="HisKA"/>
    <property type="match status" value="1"/>
</dbReference>
<keyword evidence="7" id="KW-0547">Nucleotide-binding</keyword>
<comment type="caution">
    <text evidence="26">The sequence shown here is derived from an EMBL/GenBank/DDBJ whole genome shotgun (WGS) entry which is preliminary data.</text>
</comment>
<dbReference type="FunFam" id="1.10.287.130:FF:000002">
    <property type="entry name" value="Two-component osmosensing histidine kinase"/>
    <property type="match status" value="1"/>
</dbReference>
<dbReference type="InterPro" id="IPR008207">
    <property type="entry name" value="Sig_transdc_His_kin_Hpt_dom"/>
</dbReference>
<dbReference type="InterPro" id="IPR000014">
    <property type="entry name" value="PAS"/>
</dbReference>
<evidence type="ECO:0000256" key="4">
    <source>
        <dbReference type="ARBA" id="ARBA00022553"/>
    </source>
</evidence>
<feature type="coiled-coil region" evidence="18">
    <location>
        <begin position="381"/>
        <end position="426"/>
    </location>
</feature>
<dbReference type="CDD" id="cd17546">
    <property type="entry name" value="REC_hyHK_CKI1_RcsC-like"/>
    <property type="match status" value="2"/>
</dbReference>
<dbReference type="InterPro" id="IPR001610">
    <property type="entry name" value="PAC"/>
</dbReference>
<dbReference type="Pfam" id="PF00672">
    <property type="entry name" value="HAMP"/>
    <property type="match status" value="1"/>
</dbReference>
<feature type="domain" description="PAS" evidence="22">
    <location>
        <begin position="443"/>
        <end position="493"/>
    </location>
</feature>
<feature type="modified residue" description="4-aspartylphosphate" evidence="17">
    <location>
        <position position="1001"/>
    </location>
</feature>
<dbReference type="GO" id="GO:0000155">
    <property type="term" value="F:phosphorelay sensor kinase activity"/>
    <property type="evidence" value="ECO:0007669"/>
    <property type="project" value="InterPro"/>
</dbReference>
<dbReference type="Gene3D" id="6.10.340.10">
    <property type="match status" value="1"/>
</dbReference>
<evidence type="ECO:0000256" key="15">
    <source>
        <dbReference type="ARBA" id="ARBA00070152"/>
    </source>
</evidence>
<dbReference type="InterPro" id="IPR003660">
    <property type="entry name" value="HAMP_dom"/>
</dbReference>
<evidence type="ECO:0000256" key="1">
    <source>
        <dbReference type="ARBA" id="ARBA00000085"/>
    </source>
</evidence>
<evidence type="ECO:0000313" key="26">
    <source>
        <dbReference type="EMBL" id="TDP13274.1"/>
    </source>
</evidence>